<dbReference type="AlphaFoldDB" id="X0VDU8"/>
<dbReference type="EMBL" id="BARS01031275">
    <property type="protein sequence ID" value="GAG16349.1"/>
    <property type="molecule type" value="Genomic_DNA"/>
</dbReference>
<organism evidence="1">
    <name type="scientific">marine sediment metagenome</name>
    <dbReference type="NCBI Taxonomy" id="412755"/>
    <lineage>
        <taxon>unclassified sequences</taxon>
        <taxon>metagenomes</taxon>
        <taxon>ecological metagenomes</taxon>
    </lineage>
</organism>
<dbReference type="SUPFAM" id="SSF110296">
    <property type="entry name" value="Oligoxyloglucan reducing end-specific cellobiohydrolase"/>
    <property type="match status" value="1"/>
</dbReference>
<evidence type="ECO:0000313" key="1">
    <source>
        <dbReference type="EMBL" id="GAG16349.1"/>
    </source>
</evidence>
<sequence>PDDWEDTETLFVGVVDCDYCDGAGGDVYMAMDGSCLDMNVKGISTGCKGKEAVDIISLDIEGDTDEARLIAGDFCCNKVYCSEDGGWSWDASDKDPTGAYLTYAIWYGDTALAVTSGCEAAVSMCCGEDYPCEFWDQISLISTGIDCVRYIDHSPGYVCGDSETMFMLTNWDTSDCCFPCQEECYSYTQSLWRHDGTYWERVYSSVIAGADSAPDEHIFWRLQVSPDFNTTSTVYLWDGCFEMWRTQDAGCSWTKLTFPCAT</sequence>
<gene>
    <name evidence="1" type="ORF">S01H1_48692</name>
</gene>
<feature type="non-terminal residue" evidence="1">
    <location>
        <position position="1"/>
    </location>
</feature>
<proteinExistence type="predicted"/>
<reference evidence="1" key="1">
    <citation type="journal article" date="2014" name="Front. Microbiol.">
        <title>High frequency of phylogenetically diverse reductive dehalogenase-homologous genes in deep subseafloor sedimentary metagenomes.</title>
        <authorList>
            <person name="Kawai M."/>
            <person name="Futagami T."/>
            <person name="Toyoda A."/>
            <person name="Takaki Y."/>
            <person name="Nishi S."/>
            <person name="Hori S."/>
            <person name="Arai W."/>
            <person name="Tsubouchi T."/>
            <person name="Morono Y."/>
            <person name="Uchiyama I."/>
            <person name="Ito T."/>
            <person name="Fujiyama A."/>
            <person name="Inagaki F."/>
            <person name="Takami H."/>
        </authorList>
    </citation>
    <scope>NUCLEOTIDE SEQUENCE</scope>
    <source>
        <strain evidence="1">Expedition CK06-06</strain>
    </source>
</reference>
<feature type="non-terminal residue" evidence="1">
    <location>
        <position position="262"/>
    </location>
</feature>
<protein>
    <submittedName>
        <fullName evidence="1">Uncharacterized protein</fullName>
    </submittedName>
</protein>
<accession>X0VDU8</accession>
<comment type="caution">
    <text evidence="1">The sequence shown here is derived from an EMBL/GenBank/DDBJ whole genome shotgun (WGS) entry which is preliminary data.</text>
</comment>
<name>X0VDU8_9ZZZZ</name>